<organism evidence="1 2">
    <name type="scientific">Callosobruchus maculatus</name>
    <name type="common">Southern cowpea weevil</name>
    <name type="synonym">Pulse bruchid</name>
    <dbReference type="NCBI Taxonomy" id="64391"/>
    <lineage>
        <taxon>Eukaryota</taxon>
        <taxon>Metazoa</taxon>
        <taxon>Ecdysozoa</taxon>
        <taxon>Arthropoda</taxon>
        <taxon>Hexapoda</taxon>
        <taxon>Insecta</taxon>
        <taxon>Pterygota</taxon>
        <taxon>Neoptera</taxon>
        <taxon>Endopterygota</taxon>
        <taxon>Coleoptera</taxon>
        <taxon>Polyphaga</taxon>
        <taxon>Cucujiformia</taxon>
        <taxon>Chrysomeloidea</taxon>
        <taxon>Chrysomelidae</taxon>
        <taxon>Bruchinae</taxon>
        <taxon>Bruchini</taxon>
        <taxon>Callosobruchus</taxon>
    </lineage>
</organism>
<gene>
    <name evidence="1" type="ORF">CALMAC_LOCUS9089</name>
</gene>
<accession>A0A653CHB3</accession>
<name>A0A653CHB3_CALMS</name>
<dbReference type="EMBL" id="CAACVG010007829">
    <property type="protein sequence ID" value="VEN47267.1"/>
    <property type="molecule type" value="Genomic_DNA"/>
</dbReference>
<evidence type="ECO:0000313" key="1">
    <source>
        <dbReference type="EMBL" id="VEN47267.1"/>
    </source>
</evidence>
<reference evidence="1 2" key="1">
    <citation type="submission" date="2019-01" db="EMBL/GenBank/DDBJ databases">
        <authorList>
            <person name="Sayadi A."/>
        </authorList>
    </citation>
    <scope>NUCLEOTIDE SEQUENCE [LARGE SCALE GENOMIC DNA]</scope>
</reference>
<proteinExistence type="predicted"/>
<protein>
    <submittedName>
        <fullName evidence="1">Uncharacterized protein</fullName>
    </submittedName>
</protein>
<dbReference type="Proteomes" id="UP000410492">
    <property type="component" value="Unassembled WGS sequence"/>
</dbReference>
<feature type="non-terminal residue" evidence="1">
    <location>
        <position position="86"/>
    </location>
</feature>
<sequence length="86" mass="10411">MDRQDNESQFVLGNKKFDKIAKLKSEVQWYKKNFKDQQKKRADFKISGGLVDQYGIFEREKELKSLKKRKAKLRLVDKNKMQRRCK</sequence>
<dbReference type="AlphaFoldDB" id="A0A653CHB3"/>
<keyword evidence="2" id="KW-1185">Reference proteome</keyword>
<evidence type="ECO:0000313" key="2">
    <source>
        <dbReference type="Proteomes" id="UP000410492"/>
    </source>
</evidence>